<gene>
    <name evidence="2" type="ORF">BofuT4_uP067040.1</name>
</gene>
<protein>
    <submittedName>
        <fullName evidence="2">Uncharacterized protein</fullName>
    </submittedName>
</protein>
<evidence type="ECO:0000256" key="1">
    <source>
        <dbReference type="SAM" id="Phobius"/>
    </source>
</evidence>
<dbReference type="InParanoid" id="G2XRC8"/>
<dbReference type="AlphaFoldDB" id="G2XRC8"/>
<dbReference type="EMBL" id="FQ790256">
    <property type="protein sequence ID" value="CCD43296.1"/>
    <property type="molecule type" value="Genomic_DNA"/>
</dbReference>
<accession>G2XRC8</accession>
<dbReference type="HOGENOM" id="CLU_2903912_0_0_1"/>
<proteinExistence type="predicted"/>
<sequence>MMSQFNIGHFSSFFNRAWNLVYTWVLIWLFKCALMGKAGHLYSVSSGVRLGNRCVPHRYYKW</sequence>
<keyword evidence="1" id="KW-0812">Transmembrane</keyword>
<name>G2XRC8_BOTF4</name>
<evidence type="ECO:0000313" key="3">
    <source>
        <dbReference type="Proteomes" id="UP000008177"/>
    </source>
</evidence>
<keyword evidence="1" id="KW-0472">Membrane</keyword>
<evidence type="ECO:0000313" key="2">
    <source>
        <dbReference type="EMBL" id="CCD43296.1"/>
    </source>
</evidence>
<reference evidence="3" key="1">
    <citation type="journal article" date="2011" name="PLoS Genet.">
        <title>Genomic analysis of the necrotrophic fungal pathogens Sclerotinia sclerotiorum and Botrytis cinerea.</title>
        <authorList>
            <person name="Amselem J."/>
            <person name="Cuomo C.A."/>
            <person name="van Kan J.A."/>
            <person name="Viaud M."/>
            <person name="Benito E.P."/>
            <person name="Couloux A."/>
            <person name="Coutinho P.M."/>
            <person name="de Vries R.P."/>
            <person name="Dyer P.S."/>
            <person name="Fillinger S."/>
            <person name="Fournier E."/>
            <person name="Gout L."/>
            <person name="Hahn M."/>
            <person name="Kohn L."/>
            <person name="Lapalu N."/>
            <person name="Plummer K.M."/>
            <person name="Pradier J.M."/>
            <person name="Quevillon E."/>
            <person name="Sharon A."/>
            <person name="Simon A."/>
            <person name="ten Have A."/>
            <person name="Tudzynski B."/>
            <person name="Tudzynski P."/>
            <person name="Wincker P."/>
            <person name="Andrew M."/>
            <person name="Anthouard V."/>
            <person name="Beever R.E."/>
            <person name="Beffa R."/>
            <person name="Benoit I."/>
            <person name="Bouzid O."/>
            <person name="Brault B."/>
            <person name="Chen Z."/>
            <person name="Choquer M."/>
            <person name="Collemare J."/>
            <person name="Cotton P."/>
            <person name="Danchin E.G."/>
            <person name="Da Silva C."/>
            <person name="Gautier A."/>
            <person name="Giraud C."/>
            <person name="Giraud T."/>
            <person name="Gonzalez C."/>
            <person name="Grossetete S."/>
            <person name="Guldener U."/>
            <person name="Henrissat B."/>
            <person name="Howlett B.J."/>
            <person name="Kodira C."/>
            <person name="Kretschmer M."/>
            <person name="Lappartient A."/>
            <person name="Leroch M."/>
            <person name="Levis C."/>
            <person name="Mauceli E."/>
            <person name="Neuveglise C."/>
            <person name="Oeser B."/>
            <person name="Pearson M."/>
            <person name="Poulain J."/>
            <person name="Poussereau N."/>
            <person name="Quesneville H."/>
            <person name="Rascle C."/>
            <person name="Schumacher J."/>
            <person name="Segurens B."/>
            <person name="Sexton A."/>
            <person name="Silva E."/>
            <person name="Sirven C."/>
            <person name="Soanes D.M."/>
            <person name="Talbot N.J."/>
            <person name="Templeton M."/>
            <person name="Yandava C."/>
            <person name="Yarden O."/>
            <person name="Zeng Q."/>
            <person name="Rollins J.A."/>
            <person name="Lebrun M.H."/>
            <person name="Dickman M."/>
        </authorList>
    </citation>
    <scope>NUCLEOTIDE SEQUENCE [LARGE SCALE GENOMIC DNA]</scope>
    <source>
        <strain evidence="3">T4</strain>
    </source>
</reference>
<dbReference type="Proteomes" id="UP000008177">
    <property type="component" value="Unplaced contigs"/>
</dbReference>
<keyword evidence="1" id="KW-1133">Transmembrane helix</keyword>
<feature type="transmembrane region" description="Helical" evidence="1">
    <location>
        <begin position="20"/>
        <end position="39"/>
    </location>
</feature>
<organism evidence="2 3">
    <name type="scientific">Botryotinia fuckeliana (strain T4)</name>
    <name type="common">Noble rot fungus</name>
    <name type="synonym">Botrytis cinerea</name>
    <dbReference type="NCBI Taxonomy" id="999810"/>
    <lineage>
        <taxon>Eukaryota</taxon>
        <taxon>Fungi</taxon>
        <taxon>Dikarya</taxon>
        <taxon>Ascomycota</taxon>
        <taxon>Pezizomycotina</taxon>
        <taxon>Leotiomycetes</taxon>
        <taxon>Helotiales</taxon>
        <taxon>Sclerotiniaceae</taxon>
        <taxon>Botrytis</taxon>
    </lineage>
</organism>